<reference evidence="3" key="1">
    <citation type="journal article" date="2014" name="Int. J. Syst. Evol. Microbiol.">
        <title>Complete genome sequence of Corynebacterium casei LMG S-19264T (=DSM 44701T), isolated from a smear-ripened cheese.</title>
        <authorList>
            <consortium name="US DOE Joint Genome Institute (JGI-PGF)"/>
            <person name="Walter F."/>
            <person name="Albersmeier A."/>
            <person name="Kalinowski J."/>
            <person name="Ruckert C."/>
        </authorList>
    </citation>
    <scope>NUCLEOTIDE SEQUENCE</scope>
    <source>
        <strain evidence="3">JCM 4136</strain>
    </source>
</reference>
<dbReference type="AlphaFoldDB" id="A0A8H9LMW3"/>
<reference evidence="3" key="3">
    <citation type="submission" date="2020-09" db="EMBL/GenBank/DDBJ databases">
        <authorList>
            <person name="Sun Q."/>
            <person name="Ohkuma M."/>
        </authorList>
    </citation>
    <scope>NUCLEOTIDE SEQUENCE</scope>
    <source>
        <strain evidence="3">JCM 4136</strain>
    </source>
</reference>
<keyword evidence="4" id="KW-1185">Reference proteome</keyword>
<feature type="compositionally biased region" description="Low complexity" evidence="1">
    <location>
        <begin position="56"/>
        <end position="66"/>
    </location>
</feature>
<evidence type="ECO:0000313" key="4">
    <source>
        <dbReference type="Proteomes" id="UP000480804"/>
    </source>
</evidence>
<dbReference type="EMBL" id="BLLO01000020">
    <property type="protein sequence ID" value="GFH79214.1"/>
    <property type="molecule type" value="Genomic_DNA"/>
</dbReference>
<protein>
    <submittedName>
        <fullName evidence="3">Uncharacterized protein</fullName>
    </submittedName>
</protein>
<sequence length="73" mass="6969">MVAGSVPEAAGTARPGRRPKDAGAAPPVRCGARDGARATRAAGAGRGGVCPGPAPAGGEENPAVPGVRQTETP</sequence>
<proteinExistence type="predicted"/>
<name>A0A8H9LMW3_9ACTN</name>
<dbReference type="Proteomes" id="UP000480804">
    <property type="component" value="Unassembled WGS sequence"/>
</dbReference>
<dbReference type="Proteomes" id="UP000660975">
    <property type="component" value="Unassembled WGS sequence"/>
</dbReference>
<comment type="caution">
    <text evidence="3">The sequence shown here is derived from an EMBL/GenBank/DDBJ whole genome shotgun (WGS) entry which is preliminary data.</text>
</comment>
<gene>
    <name evidence="3" type="ORF">GCM10010227_05350</name>
    <name evidence="2" type="ORF">Sgou_38840</name>
</gene>
<organism evidence="3 5">
    <name type="scientific">Streptomyces gougerotii</name>
    <dbReference type="NCBI Taxonomy" id="53448"/>
    <lineage>
        <taxon>Bacteria</taxon>
        <taxon>Bacillati</taxon>
        <taxon>Actinomycetota</taxon>
        <taxon>Actinomycetes</taxon>
        <taxon>Kitasatosporales</taxon>
        <taxon>Streptomycetaceae</taxon>
        <taxon>Streptomyces</taxon>
        <taxon>Streptomyces diastaticus group</taxon>
    </lineage>
</organism>
<evidence type="ECO:0000256" key="1">
    <source>
        <dbReference type="SAM" id="MobiDB-lite"/>
    </source>
</evidence>
<accession>A0A8H9LMW3</accession>
<feature type="region of interest" description="Disordered" evidence="1">
    <location>
        <begin position="1"/>
        <end position="73"/>
    </location>
</feature>
<dbReference type="EMBL" id="BMSC01000001">
    <property type="protein sequence ID" value="GGU55047.1"/>
    <property type="molecule type" value="Genomic_DNA"/>
</dbReference>
<reference evidence="2 4" key="2">
    <citation type="submission" date="2020-02" db="EMBL/GenBank/DDBJ databases">
        <title>Whole genome shotgun sequence of Streptomyces gougerotii NBRC 13043.</title>
        <authorList>
            <person name="Ichikawa N."/>
            <person name="Komaki H."/>
            <person name="Tamura T."/>
        </authorList>
    </citation>
    <scope>NUCLEOTIDE SEQUENCE [LARGE SCALE GENOMIC DNA]</scope>
    <source>
        <strain evidence="2 4">NBRC 13043</strain>
    </source>
</reference>
<evidence type="ECO:0000313" key="5">
    <source>
        <dbReference type="Proteomes" id="UP000660975"/>
    </source>
</evidence>
<evidence type="ECO:0000313" key="3">
    <source>
        <dbReference type="EMBL" id="GGU55047.1"/>
    </source>
</evidence>
<evidence type="ECO:0000313" key="2">
    <source>
        <dbReference type="EMBL" id="GFH79214.1"/>
    </source>
</evidence>